<evidence type="ECO:0000313" key="1">
    <source>
        <dbReference type="EMBL" id="ORY99325.1"/>
    </source>
</evidence>
<dbReference type="EMBL" id="MCGN01000003">
    <property type="protein sequence ID" value="ORY99325.1"/>
    <property type="molecule type" value="Genomic_DNA"/>
</dbReference>
<gene>
    <name evidence="1" type="ORF">BCR43DRAFT_544810</name>
</gene>
<sequence length="111" mass="12139">NRDKVGTSLLKVSSAYEAASQGKIAFDHSKAMFGLLSILKAIACRYQHGSFELFRQIKVHFIHAYGNAVRHCSMISPEPGVYIIQKSKDAEISALIGDNMPANLSLVFVAV</sequence>
<evidence type="ECO:0000313" key="2">
    <source>
        <dbReference type="Proteomes" id="UP000242180"/>
    </source>
</evidence>
<protein>
    <submittedName>
        <fullName evidence="1">Uncharacterized protein</fullName>
    </submittedName>
</protein>
<name>A0A1X2HJN7_SYNRA</name>
<reference evidence="1 2" key="1">
    <citation type="submission" date="2016-07" db="EMBL/GenBank/DDBJ databases">
        <title>Pervasive Adenine N6-methylation of Active Genes in Fungi.</title>
        <authorList>
            <consortium name="DOE Joint Genome Institute"/>
            <person name="Mondo S.J."/>
            <person name="Dannebaum R.O."/>
            <person name="Kuo R.C."/>
            <person name="Labutti K."/>
            <person name="Haridas S."/>
            <person name="Kuo A."/>
            <person name="Salamov A."/>
            <person name="Ahrendt S.R."/>
            <person name="Lipzen A."/>
            <person name="Sullivan W."/>
            <person name="Andreopoulos W.B."/>
            <person name="Clum A."/>
            <person name="Lindquist E."/>
            <person name="Daum C."/>
            <person name="Ramamoorthy G.K."/>
            <person name="Gryganskyi A."/>
            <person name="Culley D."/>
            <person name="Magnuson J.K."/>
            <person name="James T.Y."/>
            <person name="O'Malley M.A."/>
            <person name="Stajich J.E."/>
            <person name="Spatafora J.W."/>
            <person name="Visel A."/>
            <person name="Grigoriev I.V."/>
        </authorList>
    </citation>
    <scope>NUCLEOTIDE SEQUENCE [LARGE SCALE GENOMIC DNA]</scope>
    <source>
        <strain evidence="1 2">NRRL 2496</strain>
    </source>
</reference>
<feature type="non-terminal residue" evidence="1">
    <location>
        <position position="1"/>
    </location>
</feature>
<dbReference type="InParanoid" id="A0A1X2HJN7"/>
<dbReference type="Proteomes" id="UP000242180">
    <property type="component" value="Unassembled WGS sequence"/>
</dbReference>
<keyword evidence="2" id="KW-1185">Reference proteome</keyword>
<dbReference type="OrthoDB" id="2281643at2759"/>
<proteinExistence type="predicted"/>
<dbReference type="AlphaFoldDB" id="A0A1X2HJN7"/>
<accession>A0A1X2HJN7</accession>
<organism evidence="1 2">
    <name type="scientific">Syncephalastrum racemosum</name>
    <name type="common">Filamentous fungus</name>
    <dbReference type="NCBI Taxonomy" id="13706"/>
    <lineage>
        <taxon>Eukaryota</taxon>
        <taxon>Fungi</taxon>
        <taxon>Fungi incertae sedis</taxon>
        <taxon>Mucoromycota</taxon>
        <taxon>Mucoromycotina</taxon>
        <taxon>Mucoromycetes</taxon>
        <taxon>Mucorales</taxon>
        <taxon>Syncephalastraceae</taxon>
        <taxon>Syncephalastrum</taxon>
    </lineage>
</organism>
<comment type="caution">
    <text evidence="1">The sequence shown here is derived from an EMBL/GenBank/DDBJ whole genome shotgun (WGS) entry which is preliminary data.</text>
</comment>